<dbReference type="EMBL" id="JBHSDJ010000016">
    <property type="protein sequence ID" value="MFC4246684.1"/>
    <property type="molecule type" value="Genomic_DNA"/>
</dbReference>
<organism evidence="1 2">
    <name type="scientific">Natribaculum luteum</name>
    <dbReference type="NCBI Taxonomy" id="1586232"/>
    <lineage>
        <taxon>Archaea</taxon>
        <taxon>Methanobacteriati</taxon>
        <taxon>Methanobacteriota</taxon>
        <taxon>Stenosarchaea group</taxon>
        <taxon>Halobacteria</taxon>
        <taxon>Halobacteriales</taxon>
        <taxon>Natrialbaceae</taxon>
        <taxon>Natribaculum</taxon>
    </lineage>
</organism>
<proteinExistence type="predicted"/>
<dbReference type="AlphaFoldDB" id="A0ABD5NYA6"/>
<dbReference type="RefSeq" id="WP_246966282.1">
    <property type="nucleotide sequence ID" value="NZ_CP095397.1"/>
</dbReference>
<dbReference type="GeneID" id="71854192"/>
<accession>A0ABD5NYA6</accession>
<sequence>MARAIVSAAGELDCDGSCIPADRRSAARLTDRRTVEMLRERGATPPPVAGG</sequence>
<protein>
    <submittedName>
        <fullName evidence="1">Uncharacterized protein</fullName>
    </submittedName>
</protein>
<comment type="caution">
    <text evidence="1">The sequence shown here is derived from an EMBL/GenBank/DDBJ whole genome shotgun (WGS) entry which is preliminary data.</text>
</comment>
<reference evidence="1 2" key="1">
    <citation type="journal article" date="2014" name="Int. J. Syst. Evol. Microbiol.">
        <title>Complete genome sequence of Corynebacterium casei LMG S-19264T (=DSM 44701T), isolated from a smear-ripened cheese.</title>
        <authorList>
            <consortium name="US DOE Joint Genome Institute (JGI-PGF)"/>
            <person name="Walter F."/>
            <person name="Albersmeier A."/>
            <person name="Kalinowski J."/>
            <person name="Ruckert C."/>
        </authorList>
    </citation>
    <scope>NUCLEOTIDE SEQUENCE [LARGE SCALE GENOMIC DNA]</scope>
    <source>
        <strain evidence="1 2">IBRC-M 10912</strain>
    </source>
</reference>
<evidence type="ECO:0000313" key="2">
    <source>
        <dbReference type="Proteomes" id="UP001595821"/>
    </source>
</evidence>
<evidence type="ECO:0000313" key="1">
    <source>
        <dbReference type="EMBL" id="MFC4246684.1"/>
    </source>
</evidence>
<dbReference type="Proteomes" id="UP001595821">
    <property type="component" value="Unassembled WGS sequence"/>
</dbReference>
<gene>
    <name evidence="1" type="ORF">ACFOZ7_06695</name>
</gene>
<name>A0ABD5NYA6_9EURY</name>